<dbReference type="Pfam" id="PF12728">
    <property type="entry name" value="HTH_17"/>
    <property type="match status" value="1"/>
</dbReference>
<reference evidence="4 5" key="1">
    <citation type="submission" date="2021-03" db="EMBL/GenBank/DDBJ databases">
        <title>Sequencing the genomes of 1000 actinobacteria strains.</title>
        <authorList>
            <person name="Klenk H.-P."/>
        </authorList>
    </citation>
    <scope>NUCLEOTIDE SEQUENCE [LARGE SCALE GENOMIC DNA]</scope>
    <source>
        <strain evidence="4 5">DSM 15797</strain>
    </source>
</reference>
<evidence type="ECO:0000313" key="3">
    <source>
        <dbReference type="EMBL" id="MBP2388341.1"/>
    </source>
</evidence>
<evidence type="ECO:0000313" key="5">
    <source>
        <dbReference type="Proteomes" id="UP001296993"/>
    </source>
</evidence>
<name>A0ABS4XIS4_9MICC</name>
<dbReference type="EMBL" id="JAGIOF010000002">
    <property type="protein sequence ID" value="MBP2388352.1"/>
    <property type="molecule type" value="Genomic_DNA"/>
</dbReference>
<gene>
    <name evidence="3" type="ORF">JOF47_003914</name>
    <name evidence="4" type="ORF">JOF47_003925</name>
</gene>
<organism evidence="4 5">
    <name type="scientific">Paeniglutamicibacter kerguelensis</name>
    <dbReference type="NCBI Taxonomy" id="254788"/>
    <lineage>
        <taxon>Bacteria</taxon>
        <taxon>Bacillati</taxon>
        <taxon>Actinomycetota</taxon>
        <taxon>Actinomycetes</taxon>
        <taxon>Micrococcales</taxon>
        <taxon>Micrococcaceae</taxon>
        <taxon>Paeniglutamicibacter</taxon>
    </lineage>
</organism>
<feature type="region of interest" description="Disordered" evidence="1">
    <location>
        <begin position="123"/>
        <end position="170"/>
    </location>
</feature>
<dbReference type="EMBL" id="JAGIOF010000002">
    <property type="protein sequence ID" value="MBP2388341.1"/>
    <property type="molecule type" value="Genomic_DNA"/>
</dbReference>
<dbReference type="InterPro" id="IPR009061">
    <property type="entry name" value="DNA-bd_dom_put_sf"/>
</dbReference>
<evidence type="ECO:0000313" key="4">
    <source>
        <dbReference type="EMBL" id="MBP2388352.1"/>
    </source>
</evidence>
<proteinExistence type="predicted"/>
<keyword evidence="5" id="KW-1185">Reference proteome</keyword>
<evidence type="ECO:0000256" key="1">
    <source>
        <dbReference type="SAM" id="MobiDB-lite"/>
    </source>
</evidence>
<sequence length="170" mass="18954">MDGQRPAWRLSEAVERTNASRSTLRRHLENGRLPNAYKDSSGAWRFPVEDLLAAGVSMVKSSPDNPVNVSTEQPAEQPMSNHAQRIAELEQQLAVERERSAGLERLAAFAHERAEDLRMALRMIEGTRPEQPAEQALSVPSDRAQDGAVSDPEQSSPSGARRWLTFGRRR</sequence>
<feature type="region of interest" description="Disordered" evidence="1">
    <location>
        <begin position="61"/>
        <end position="81"/>
    </location>
</feature>
<protein>
    <recommendedName>
        <fullName evidence="2">Helix-turn-helix domain-containing protein</fullName>
    </recommendedName>
</protein>
<accession>A0ABS4XIS4</accession>
<feature type="region of interest" description="Disordered" evidence="1">
    <location>
        <begin position="1"/>
        <end position="21"/>
    </location>
</feature>
<dbReference type="SUPFAM" id="SSF46955">
    <property type="entry name" value="Putative DNA-binding domain"/>
    <property type="match status" value="1"/>
</dbReference>
<dbReference type="InterPro" id="IPR041657">
    <property type="entry name" value="HTH_17"/>
</dbReference>
<dbReference type="Proteomes" id="UP001296993">
    <property type="component" value="Unassembled WGS sequence"/>
</dbReference>
<evidence type="ECO:0000259" key="2">
    <source>
        <dbReference type="Pfam" id="PF12728"/>
    </source>
</evidence>
<feature type="domain" description="Helix-turn-helix" evidence="2">
    <location>
        <begin position="11"/>
        <end position="53"/>
    </location>
</feature>
<dbReference type="RefSeq" id="WP_210001899.1">
    <property type="nucleotide sequence ID" value="NZ_BAAAJY010000025.1"/>
</dbReference>
<comment type="caution">
    <text evidence="4">The sequence shown here is derived from an EMBL/GenBank/DDBJ whole genome shotgun (WGS) entry which is preliminary data.</text>
</comment>